<evidence type="ECO:0000256" key="1">
    <source>
        <dbReference type="ARBA" id="ARBA00023224"/>
    </source>
</evidence>
<dbReference type="InterPro" id="IPR024478">
    <property type="entry name" value="HlyB_4HB_MCP"/>
</dbReference>
<dbReference type="OrthoDB" id="1887545at2"/>
<sequence length="572" mass="62059">MRKKSLFSRISTQLVAAFSITIVLTSAISIMSISNLAKVNESGSNLYKNNVLGVSSISKIIQNLLQLEVNLNKLFDGAEGEEKELLIESITKLKESTAFNLDIYGSALGNEEDQKLFNELKSEIGEYNTVRDEVILPLIKSNNMKEAEARAHELEEVEARTLSKANELVEKNNQWASEANKENAGIFSKSSRDTIILAIITLLVSITCTIIMVRKISKSLMKILALANRMSSYDLSTDIKIETKTEFADIGIALNSAQGNIRHLIENVIESVDKVTASSEELSATVEEMTAQFNEIDNASSTINSAIIDTSVTTEEISTIALEVTTSVNALSGKATDGSYNSEKIMSRAAGIKSNTEAMISNTMNIYQDVEREIIESIEKGKVINEIGIMADAIEGIARQTNLLALNAAIEAARAGENGRGFAVVAEEVKNLAEASKEAVGNVKILVNEIKGSFKGIDESSNKLLNFMNSDILKEFNNFIESGKQYEKDGIFVSTMSGEIAAMSEELAASILEVKEAIDEVSAMVQGVTENSTSVKENVSEANVAINNIAEAAQGQAKLSQDLTEIISKFNI</sequence>
<dbReference type="Proteomes" id="UP000306888">
    <property type="component" value="Unassembled WGS sequence"/>
</dbReference>
<dbReference type="PROSITE" id="PS50111">
    <property type="entry name" value="CHEMOTAXIS_TRANSDUC_2"/>
    <property type="match status" value="1"/>
</dbReference>
<protein>
    <submittedName>
        <fullName evidence="7">Methyl-accepting chemotaxis protein</fullName>
    </submittedName>
</protein>
<reference evidence="7 8" key="1">
    <citation type="submission" date="2019-04" db="EMBL/GenBank/DDBJ databases">
        <title>Microbes associate with the intestines of laboratory mice.</title>
        <authorList>
            <person name="Navarre W."/>
            <person name="Wong E."/>
            <person name="Huang K."/>
            <person name="Tropini C."/>
            <person name="Ng K."/>
            <person name="Yu B."/>
        </authorList>
    </citation>
    <scope>NUCLEOTIDE SEQUENCE [LARGE SCALE GENOMIC DNA]</scope>
    <source>
        <strain evidence="7 8">NM50_B9-20</strain>
    </source>
</reference>
<evidence type="ECO:0000256" key="4">
    <source>
        <dbReference type="SAM" id="Phobius"/>
    </source>
</evidence>
<feature type="domain" description="HAMP" evidence="6">
    <location>
        <begin position="214"/>
        <end position="266"/>
    </location>
</feature>
<dbReference type="PANTHER" id="PTHR32089:SF112">
    <property type="entry name" value="LYSOZYME-LIKE PROTEIN-RELATED"/>
    <property type="match status" value="1"/>
</dbReference>
<feature type="transmembrane region" description="Helical" evidence="4">
    <location>
        <begin position="195"/>
        <end position="213"/>
    </location>
</feature>
<keyword evidence="4" id="KW-0812">Transmembrane</keyword>
<keyword evidence="1 3" id="KW-0807">Transducer</keyword>
<comment type="similarity">
    <text evidence="2">Belongs to the methyl-accepting chemotaxis (MCP) protein family.</text>
</comment>
<dbReference type="PROSITE" id="PS50885">
    <property type="entry name" value="HAMP"/>
    <property type="match status" value="1"/>
</dbReference>
<dbReference type="GO" id="GO:0007165">
    <property type="term" value="P:signal transduction"/>
    <property type="evidence" value="ECO:0007669"/>
    <property type="project" value="UniProtKB-KW"/>
</dbReference>
<dbReference type="SMART" id="SM00304">
    <property type="entry name" value="HAMP"/>
    <property type="match status" value="1"/>
</dbReference>
<evidence type="ECO:0000313" key="7">
    <source>
        <dbReference type="EMBL" id="TGY42306.1"/>
    </source>
</evidence>
<comment type="caution">
    <text evidence="7">The sequence shown here is derived from an EMBL/GenBank/DDBJ whole genome shotgun (WGS) entry which is preliminary data.</text>
</comment>
<accession>A0A4S2DJD1</accession>
<gene>
    <name evidence="7" type="ORF">E5347_08780</name>
</gene>
<proteinExistence type="inferred from homology"/>
<dbReference type="InterPro" id="IPR004089">
    <property type="entry name" value="MCPsignal_dom"/>
</dbReference>
<dbReference type="AlphaFoldDB" id="A0A4S2DJD1"/>
<evidence type="ECO:0000259" key="6">
    <source>
        <dbReference type="PROSITE" id="PS50885"/>
    </source>
</evidence>
<dbReference type="GO" id="GO:0016020">
    <property type="term" value="C:membrane"/>
    <property type="evidence" value="ECO:0007669"/>
    <property type="project" value="InterPro"/>
</dbReference>
<dbReference type="PANTHER" id="PTHR32089">
    <property type="entry name" value="METHYL-ACCEPTING CHEMOTAXIS PROTEIN MCPB"/>
    <property type="match status" value="1"/>
</dbReference>
<keyword evidence="8" id="KW-1185">Reference proteome</keyword>
<evidence type="ECO:0000256" key="2">
    <source>
        <dbReference type="ARBA" id="ARBA00029447"/>
    </source>
</evidence>
<keyword evidence="4" id="KW-1133">Transmembrane helix</keyword>
<evidence type="ECO:0000256" key="3">
    <source>
        <dbReference type="PROSITE-ProRule" id="PRU00284"/>
    </source>
</evidence>
<dbReference type="Pfam" id="PF00015">
    <property type="entry name" value="MCPsignal"/>
    <property type="match status" value="1"/>
</dbReference>
<dbReference type="SUPFAM" id="SSF58104">
    <property type="entry name" value="Methyl-accepting chemotaxis protein (MCP) signaling domain"/>
    <property type="match status" value="1"/>
</dbReference>
<name>A0A4S2DJD1_9CLOT</name>
<feature type="domain" description="Methyl-accepting transducer" evidence="5">
    <location>
        <begin position="278"/>
        <end position="536"/>
    </location>
</feature>
<dbReference type="SMART" id="SM00283">
    <property type="entry name" value="MA"/>
    <property type="match status" value="1"/>
</dbReference>
<dbReference type="Pfam" id="PF12729">
    <property type="entry name" value="4HB_MCP_1"/>
    <property type="match status" value="1"/>
</dbReference>
<evidence type="ECO:0000259" key="5">
    <source>
        <dbReference type="PROSITE" id="PS50111"/>
    </source>
</evidence>
<organism evidence="7 8">
    <name type="scientific">Clostridium sartagoforme</name>
    <dbReference type="NCBI Taxonomy" id="84031"/>
    <lineage>
        <taxon>Bacteria</taxon>
        <taxon>Bacillati</taxon>
        <taxon>Bacillota</taxon>
        <taxon>Clostridia</taxon>
        <taxon>Eubacteriales</taxon>
        <taxon>Clostridiaceae</taxon>
        <taxon>Clostridium</taxon>
    </lineage>
</organism>
<keyword evidence="4" id="KW-0472">Membrane</keyword>
<evidence type="ECO:0000313" key="8">
    <source>
        <dbReference type="Proteomes" id="UP000306888"/>
    </source>
</evidence>
<dbReference type="RefSeq" id="WP_136006511.1">
    <property type="nucleotide sequence ID" value="NZ_SRYR01000003.1"/>
</dbReference>
<dbReference type="EMBL" id="SRYR01000003">
    <property type="protein sequence ID" value="TGY42306.1"/>
    <property type="molecule type" value="Genomic_DNA"/>
</dbReference>
<dbReference type="InterPro" id="IPR003660">
    <property type="entry name" value="HAMP_dom"/>
</dbReference>
<dbReference type="Gene3D" id="1.10.287.950">
    <property type="entry name" value="Methyl-accepting chemotaxis protein"/>
    <property type="match status" value="1"/>
</dbReference>